<protein>
    <recommendedName>
        <fullName evidence="4">Amino acid transporter</fullName>
    </recommendedName>
</protein>
<dbReference type="Proteomes" id="UP001162131">
    <property type="component" value="Unassembled WGS sequence"/>
</dbReference>
<feature type="transmembrane region" description="Helical" evidence="1">
    <location>
        <begin position="333"/>
        <end position="351"/>
    </location>
</feature>
<name>A0AAU9IVJ3_9CILI</name>
<proteinExistence type="predicted"/>
<feature type="transmembrane region" description="Helical" evidence="1">
    <location>
        <begin position="12"/>
        <end position="36"/>
    </location>
</feature>
<keyword evidence="1" id="KW-0472">Membrane</keyword>
<feature type="transmembrane region" description="Helical" evidence="1">
    <location>
        <begin position="393"/>
        <end position="417"/>
    </location>
</feature>
<keyword evidence="1" id="KW-0812">Transmembrane</keyword>
<accession>A0AAU9IVJ3</accession>
<feature type="transmembrane region" description="Helical" evidence="1">
    <location>
        <begin position="238"/>
        <end position="257"/>
    </location>
</feature>
<feature type="transmembrane region" description="Helical" evidence="1">
    <location>
        <begin position="288"/>
        <end position="312"/>
    </location>
</feature>
<evidence type="ECO:0000313" key="3">
    <source>
        <dbReference type="Proteomes" id="UP001162131"/>
    </source>
</evidence>
<dbReference type="AlphaFoldDB" id="A0AAU9IVJ3"/>
<sequence>MLMPSKSDFRMVSTLTCILVYCSFSIGEFIFALPLFNAVGGYLFANLQIVILGFTSIILYTGVVEACSTRDLYNYGCLLKLYFGESSAKIGLLAIAIKYTLRSMWWLFYCTRLIYAIFIYINPSSNKDFFKSTEYILISLAFLVLVTFLHYQAGKVNKILKLRYLSYFIIFTWIYMIILSIVWPPVNHYEEPKKENIHYDNFWFAWLNFCLFIMDTSSIQCIPVILKETNDVSSIKTIICCGTFIIMVLYFLIGNIGNALNPNFKEFIELVTFSPNNKNMSYQELENIPWVIGAFFTSVSSISLSIFGLYTSRLCVNQIVDLNFQFDPYRNRVISLSLIGIVIAMLSTLLIDFNNPFVSIISLFLITSGYVAEMAYPYLVYLRYQANNIIKTLFGVWYFFWICPIWVYIILIVLRVVDSF</sequence>
<organism evidence="2 3">
    <name type="scientific">Blepharisma stoltei</name>
    <dbReference type="NCBI Taxonomy" id="1481888"/>
    <lineage>
        <taxon>Eukaryota</taxon>
        <taxon>Sar</taxon>
        <taxon>Alveolata</taxon>
        <taxon>Ciliophora</taxon>
        <taxon>Postciliodesmatophora</taxon>
        <taxon>Heterotrichea</taxon>
        <taxon>Heterotrichida</taxon>
        <taxon>Blepharismidae</taxon>
        <taxon>Blepharisma</taxon>
    </lineage>
</organism>
<evidence type="ECO:0008006" key="4">
    <source>
        <dbReference type="Google" id="ProtNLM"/>
    </source>
</evidence>
<feature type="transmembrane region" description="Helical" evidence="1">
    <location>
        <begin position="357"/>
        <end position="381"/>
    </location>
</feature>
<reference evidence="2" key="1">
    <citation type="submission" date="2021-09" db="EMBL/GenBank/DDBJ databases">
        <authorList>
            <consortium name="AG Swart"/>
            <person name="Singh M."/>
            <person name="Singh A."/>
            <person name="Seah K."/>
            <person name="Emmerich C."/>
        </authorList>
    </citation>
    <scope>NUCLEOTIDE SEQUENCE</scope>
    <source>
        <strain evidence="2">ATCC30299</strain>
    </source>
</reference>
<feature type="transmembrane region" description="Helical" evidence="1">
    <location>
        <begin position="105"/>
        <end position="123"/>
    </location>
</feature>
<evidence type="ECO:0000256" key="1">
    <source>
        <dbReference type="SAM" id="Phobius"/>
    </source>
</evidence>
<feature type="transmembrane region" description="Helical" evidence="1">
    <location>
        <begin position="164"/>
        <end position="183"/>
    </location>
</feature>
<comment type="caution">
    <text evidence="2">The sequence shown here is derived from an EMBL/GenBank/DDBJ whole genome shotgun (WGS) entry which is preliminary data.</text>
</comment>
<feature type="transmembrane region" description="Helical" evidence="1">
    <location>
        <begin position="42"/>
        <end position="63"/>
    </location>
</feature>
<keyword evidence="3" id="KW-1185">Reference proteome</keyword>
<dbReference type="EMBL" id="CAJZBQ010000023">
    <property type="protein sequence ID" value="CAG9319702.1"/>
    <property type="molecule type" value="Genomic_DNA"/>
</dbReference>
<feature type="transmembrane region" description="Helical" evidence="1">
    <location>
        <begin position="203"/>
        <end position="226"/>
    </location>
</feature>
<gene>
    <name evidence="2" type="ORF">BSTOLATCC_MIC24252</name>
</gene>
<evidence type="ECO:0000313" key="2">
    <source>
        <dbReference type="EMBL" id="CAG9319702.1"/>
    </source>
</evidence>
<keyword evidence="1" id="KW-1133">Transmembrane helix</keyword>
<feature type="transmembrane region" description="Helical" evidence="1">
    <location>
        <begin position="135"/>
        <end position="152"/>
    </location>
</feature>